<reference evidence="2" key="1">
    <citation type="journal article" date="2016" name="Nature">
        <title>Genome evolution in the allotetraploid frog Xenopus laevis.</title>
        <authorList>
            <person name="Session A.M."/>
            <person name="Uno Y."/>
            <person name="Kwon T."/>
            <person name="Chapman J.A."/>
            <person name="Toyoda A."/>
            <person name="Takahashi S."/>
            <person name="Fukui A."/>
            <person name="Hikosaka A."/>
            <person name="Suzuki A."/>
            <person name="Kondo M."/>
            <person name="van Heeringen S.J."/>
            <person name="Quigley I."/>
            <person name="Heinz S."/>
            <person name="Ogino H."/>
            <person name="Ochi H."/>
            <person name="Hellsten U."/>
            <person name="Lyons J.B."/>
            <person name="Simakov O."/>
            <person name="Putnam N."/>
            <person name="Stites J."/>
            <person name="Kuroki Y."/>
            <person name="Tanaka T."/>
            <person name="Michiue T."/>
            <person name="Watanabe M."/>
            <person name="Bogdanovic O."/>
            <person name="Lister R."/>
            <person name="Georgiou G."/>
            <person name="Paranjpe S.S."/>
            <person name="van Kruijsbergen I."/>
            <person name="Shu S."/>
            <person name="Carlson J."/>
            <person name="Kinoshita T."/>
            <person name="Ohta Y."/>
            <person name="Mawaribuchi S."/>
            <person name="Jenkins J."/>
            <person name="Grimwood J."/>
            <person name="Schmutz J."/>
            <person name="Mitros T."/>
            <person name="Mozaffari S.V."/>
            <person name="Suzuki Y."/>
            <person name="Haramoto Y."/>
            <person name="Yamamoto T.S."/>
            <person name="Takagi C."/>
            <person name="Heald R."/>
            <person name="Miller K."/>
            <person name="Haudenschild C."/>
            <person name="Kitzman J."/>
            <person name="Nakayama T."/>
            <person name="Izutsu Y."/>
            <person name="Robert J."/>
            <person name="Fortriede J."/>
            <person name="Burns K."/>
            <person name="Lotay V."/>
            <person name="Karimi K."/>
            <person name="Yasuoka Y."/>
            <person name="Dichmann D.S."/>
            <person name="Flajnik M.F."/>
            <person name="Houston D.W."/>
            <person name="Shendure J."/>
            <person name="DuPasquier L."/>
            <person name="Vize P.D."/>
            <person name="Zorn A.M."/>
            <person name="Ito M."/>
            <person name="Marcotte E.M."/>
            <person name="Wallingford J.B."/>
            <person name="Ito Y."/>
            <person name="Asashima M."/>
            <person name="Ueno N."/>
            <person name="Matsuda Y."/>
            <person name="Veenstra G.J."/>
            <person name="Fujiyama A."/>
            <person name="Harland R.M."/>
            <person name="Taira M."/>
            <person name="Rokhsar D.S."/>
        </authorList>
    </citation>
    <scope>NUCLEOTIDE SEQUENCE [LARGE SCALE GENOMIC DNA]</scope>
    <source>
        <strain evidence="2">J</strain>
    </source>
</reference>
<accession>A0A974CJ12</accession>
<name>A0A974CJ12_XENLA</name>
<dbReference type="AlphaFoldDB" id="A0A974CJ12"/>
<proteinExistence type="predicted"/>
<dbReference type="EMBL" id="CM004478">
    <property type="protein sequence ID" value="OCT73581.1"/>
    <property type="molecule type" value="Genomic_DNA"/>
</dbReference>
<gene>
    <name evidence="1" type="ORF">XELAEV_18036561mg</name>
</gene>
<evidence type="ECO:0000313" key="2">
    <source>
        <dbReference type="Proteomes" id="UP000694892"/>
    </source>
</evidence>
<protein>
    <submittedName>
        <fullName evidence="1">Uncharacterized protein</fullName>
    </submittedName>
</protein>
<evidence type="ECO:0000313" key="1">
    <source>
        <dbReference type="EMBL" id="OCT73581.1"/>
    </source>
</evidence>
<organism evidence="1 2">
    <name type="scientific">Xenopus laevis</name>
    <name type="common">African clawed frog</name>
    <dbReference type="NCBI Taxonomy" id="8355"/>
    <lineage>
        <taxon>Eukaryota</taxon>
        <taxon>Metazoa</taxon>
        <taxon>Chordata</taxon>
        <taxon>Craniata</taxon>
        <taxon>Vertebrata</taxon>
        <taxon>Euteleostomi</taxon>
        <taxon>Amphibia</taxon>
        <taxon>Batrachia</taxon>
        <taxon>Anura</taxon>
        <taxon>Pipoidea</taxon>
        <taxon>Pipidae</taxon>
        <taxon>Xenopodinae</taxon>
        <taxon>Xenopus</taxon>
        <taxon>Xenopus</taxon>
    </lineage>
</organism>
<sequence length="74" mass="8008">MDCGSRSQPAINLVENLALQQQMGLGENTSMSHKYASLAKKSSFCTASKNTLKKAAVCTSNHGIQSKYGKTNIW</sequence>
<dbReference type="Proteomes" id="UP000694892">
    <property type="component" value="Chromosome 7L"/>
</dbReference>